<dbReference type="InterPro" id="IPR028889">
    <property type="entry name" value="USP"/>
</dbReference>
<evidence type="ECO:0000313" key="3">
    <source>
        <dbReference type="Proteomes" id="UP000785679"/>
    </source>
</evidence>
<dbReference type="EMBL" id="RRYP01007477">
    <property type="protein sequence ID" value="TNV80470.1"/>
    <property type="molecule type" value="Genomic_DNA"/>
</dbReference>
<evidence type="ECO:0000313" key="2">
    <source>
        <dbReference type="EMBL" id="TNV80470.1"/>
    </source>
</evidence>
<dbReference type="PROSITE" id="PS50235">
    <property type="entry name" value="USP_3"/>
    <property type="match status" value="1"/>
</dbReference>
<dbReference type="SUPFAM" id="SSF54001">
    <property type="entry name" value="Cysteine proteinases"/>
    <property type="match status" value="1"/>
</dbReference>
<dbReference type="Gene3D" id="3.90.70.10">
    <property type="entry name" value="Cysteine proteinases"/>
    <property type="match status" value="1"/>
</dbReference>
<feature type="domain" description="USP" evidence="1">
    <location>
        <begin position="1"/>
        <end position="301"/>
    </location>
</feature>
<sequence length="354" mass="41119">MGCAQETLTDILSYLHREYQSPNYLEEYFLLQQEESDVDQKAEDDYKFHLNKDLDDKGCAPKCPAHLTFGLDFCEISSCEKCGITDDVSQIKREYCHPLYIEEVFSTIEILTKKGFKEISLPLIITHIIQGENKFHMSYSDIKFCSSCKDPVQVSERWLLELPNVYTFSLQYDFGQQRSTISRDVLNKVFDFIPPKINLRDFLRIGGSMGPTNKKDLTPSSPLEDWSQESYLESKESTYFILRGFITFYGLHYIAYFYSAKYDNWFQFNDESIKQIGNFEDVRKRCLAGKQRPTTLFYERSDVIMNVLSTGAFEEETEALGRVYFKEDEIKHNNFWNGKSGGGGLSGCSMFQRI</sequence>
<protein>
    <recommendedName>
        <fullName evidence="1">USP domain-containing protein</fullName>
    </recommendedName>
</protein>
<dbReference type="Pfam" id="PF00443">
    <property type="entry name" value="UCH"/>
    <property type="match status" value="1"/>
</dbReference>
<accession>A0A8J8NUG9</accession>
<organism evidence="2 3">
    <name type="scientific">Halteria grandinella</name>
    <dbReference type="NCBI Taxonomy" id="5974"/>
    <lineage>
        <taxon>Eukaryota</taxon>
        <taxon>Sar</taxon>
        <taxon>Alveolata</taxon>
        <taxon>Ciliophora</taxon>
        <taxon>Intramacronucleata</taxon>
        <taxon>Spirotrichea</taxon>
        <taxon>Stichotrichia</taxon>
        <taxon>Sporadotrichida</taxon>
        <taxon>Halteriidae</taxon>
        <taxon>Halteria</taxon>
    </lineage>
</organism>
<dbReference type="InterPro" id="IPR038765">
    <property type="entry name" value="Papain-like_cys_pep_sf"/>
</dbReference>
<dbReference type="GO" id="GO:0004843">
    <property type="term" value="F:cysteine-type deubiquitinase activity"/>
    <property type="evidence" value="ECO:0007669"/>
    <property type="project" value="InterPro"/>
</dbReference>
<dbReference type="GO" id="GO:0016579">
    <property type="term" value="P:protein deubiquitination"/>
    <property type="evidence" value="ECO:0007669"/>
    <property type="project" value="InterPro"/>
</dbReference>
<reference evidence="2" key="1">
    <citation type="submission" date="2019-06" db="EMBL/GenBank/DDBJ databases">
        <authorList>
            <person name="Zheng W."/>
        </authorList>
    </citation>
    <scope>NUCLEOTIDE SEQUENCE</scope>
    <source>
        <strain evidence="2">QDHG01</strain>
    </source>
</reference>
<keyword evidence="3" id="KW-1185">Reference proteome</keyword>
<proteinExistence type="predicted"/>
<dbReference type="AlphaFoldDB" id="A0A8J8NUG9"/>
<comment type="caution">
    <text evidence="2">The sequence shown here is derived from an EMBL/GenBank/DDBJ whole genome shotgun (WGS) entry which is preliminary data.</text>
</comment>
<dbReference type="OrthoDB" id="330957at2759"/>
<name>A0A8J8NUG9_HALGN</name>
<evidence type="ECO:0000259" key="1">
    <source>
        <dbReference type="PROSITE" id="PS50235"/>
    </source>
</evidence>
<dbReference type="Proteomes" id="UP000785679">
    <property type="component" value="Unassembled WGS sequence"/>
</dbReference>
<dbReference type="InterPro" id="IPR001394">
    <property type="entry name" value="Peptidase_C19_UCH"/>
</dbReference>
<gene>
    <name evidence="2" type="ORF">FGO68_gene14273</name>
</gene>